<sequence>MRHLKEGKKFGRKKGQRKAFLQGLAVNLIKHGKMTTTETRAKETRRFVERLITHGKKQNIGAMRLLLSKLPKQTVYKIYHEIAPRYKDRKGGYTRIIKHTERRVGDGSKKATIEFV</sequence>
<dbReference type="InterPro" id="IPR000456">
    <property type="entry name" value="Ribosomal_bL17"/>
</dbReference>
<evidence type="ECO:0000256" key="6">
    <source>
        <dbReference type="RuleBase" id="RU000661"/>
    </source>
</evidence>
<reference evidence="7 8" key="1">
    <citation type="journal article" date="2016" name="Nat. Commun.">
        <title>Thousands of microbial genomes shed light on interconnected biogeochemical processes in an aquifer system.</title>
        <authorList>
            <person name="Anantharaman K."/>
            <person name="Brown C.T."/>
            <person name="Hug L.A."/>
            <person name="Sharon I."/>
            <person name="Castelle C.J."/>
            <person name="Probst A.J."/>
            <person name="Thomas B.C."/>
            <person name="Singh A."/>
            <person name="Wilkins M.J."/>
            <person name="Karaoz U."/>
            <person name="Brodie E.L."/>
            <person name="Williams K.H."/>
            <person name="Hubbard S.S."/>
            <person name="Banfield J.F."/>
        </authorList>
    </citation>
    <scope>NUCLEOTIDE SEQUENCE [LARGE SCALE GENOMIC DNA]</scope>
</reference>
<organism evidence="7 8">
    <name type="scientific">Candidatus Jorgensenbacteria bacterium RIFCSPLOWO2_01_FULL_45_25b</name>
    <dbReference type="NCBI Taxonomy" id="1798471"/>
    <lineage>
        <taxon>Bacteria</taxon>
        <taxon>Candidatus Joergenseniibacteriota</taxon>
    </lineage>
</organism>
<gene>
    <name evidence="7" type="ORF">A3A21_01585</name>
</gene>
<evidence type="ECO:0000256" key="1">
    <source>
        <dbReference type="ARBA" id="ARBA00008777"/>
    </source>
</evidence>
<dbReference type="InterPro" id="IPR036373">
    <property type="entry name" value="Ribosomal_bL17_sf"/>
</dbReference>
<keyword evidence="2 5" id="KW-0689">Ribosomal protein</keyword>
<dbReference type="EMBL" id="MFKK01000034">
    <property type="protein sequence ID" value="OGG40085.1"/>
    <property type="molecule type" value="Genomic_DNA"/>
</dbReference>
<evidence type="ECO:0000313" key="8">
    <source>
        <dbReference type="Proteomes" id="UP000176996"/>
    </source>
</evidence>
<dbReference type="Pfam" id="PF01196">
    <property type="entry name" value="Ribosomal_L17"/>
    <property type="match status" value="1"/>
</dbReference>
<dbReference type="PANTHER" id="PTHR14413:SF16">
    <property type="entry name" value="LARGE RIBOSOMAL SUBUNIT PROTEIN BL17M"/>
    <property type="match status" value="1"/>
</dbReference>
<evidence type="ECO:0000313" key="7">
    <source>
        <dbReference type="EMBL" id="OGG40085.1"/>
    </source>
</evidence>
<dbReference type="NCBIfam" id="TIGR00059">
    <property type="entry name" value="L17"/>
    <property type="match status" value="1"/>
</dbReference>
<dbReference type="GO" id="GO:0006412">
    <property type="term" value="P:translation"/>
    <property type="evidence" value="ECO:0007669"/>
    <property type="project" value="InterPro"/>
</dbReference>
<evidence type="ECO:0000256" key="4">
    <source>
        <dbReference type="ARBA" id="ARBA00035494"/>
    </source>
</evidence>
<protein>
    <recommendedName>
        <fullName evidence="4 6">50S ribosomal protein L17</fullName>
    </recommendedName>
</protein>
<dbReference type="PANTHER" id="PTHR14413">
    <property type="entry name" value="RIBOSOMAL PROTEIN L17"/>
    <property type="match status" value="1"/>
</dbReference>
<evidence type="ECO:0000256" key="2">
    <source>
        <dbReference type="ARBA" id="ARBA00022980"/>
    </source>
</evidence>
<evidence type="ECO:0000256" key="5">
    <source>
        <dbReference type="RuleBase" id="RU000660"/>
    </source>
</evidence>
<dbReference type="AlphaFoldDB" id="A0A1F6BT14"/>
<name>A0A1F6BT14_9BACT</name>
<dbReference type="GO" id="GO:0003735">
    <property type="term" value="F:structural constituent of ribosome"/>
    <property type="evidence" value="ECO:0007669"/>
    <property type="project" value="InterPro"/>
</dbReference>
<comment type="similarity">
    <text evidence="1 5">Belongs to the bacterial ribosomal protein bL17 family.</text>
</comment>
<dbReference type="Gene3D" id="3.90.1030.10">
    <property type="entry name" value="Ribosomal protein L17"/>
    <property type="match status" value="1"/>
</dbReference>
<accession>A0A1F6BT14</accession>
<proteinExistence type="inferred from homology"/>
<dbReference type="SUPFAM" id="SSF64263">
    <property type="entry name" value="Prokaryotic ribosomal protein L17"/>
    <property type="match status" value="1"/>
</dbReference>
<keyword evidence="3 5" id="KW-0687">Ribonucleoprotein</keyword>
<dbReference type="STRING" id="1798471.A3A21_01585"/>
<dbReference type="GO" id="GO:0022625">
    <property type="term" value="C:cytosolic large ribosomal subunit"/>
    <property type="evidence" value="ECO:0007669"/>
    <property type="project" value="TreeGrafter"/>
</dbReference>
<comment type="caution">
    <text evidence="7">The sequence shown here is derived from an EMBL/GenBank/DDBJ whole genome shotgun (WGS) entry which is preliminary data.</text>
</comment>
<dbReference type="Proteomes" id="UP000176996">
    <property type="component" value="Unassembled WGS sequence"/>
</dbReference>
<evidence type="ECO:0000256" key="3">
    <source>
        <dbReference type="ARBA" id="ARBA00023274"/>
    </source>
</evidence>